<evidence type="ECO:0000256" key="3">
    <source>
        <dbReference type="SAM" id="Coils"/>
    </source>
</evidence>
<keyword evidence="5" id="KW-1185">Reference proteome</keyword>
<proteinExistence type="predicted"/>
<dbReference type="PRINTS" id="PR01490">
    <property type="entry name" value="RTXTOXIND"/>
</dbReference>
<evidence type="ECO:0000313" key="4">
    <source>
        <dbReference type="EMBL" id="MDB9486693.1"/>
    </source>
</evidence>
<dbReference type="RefSeq" id="WP_271805311.1">
    <property type="nucleotide sequence ID" value="NZ_JAQMTU010000049.1"/>
</dbReference>
<sequence length="435" mass="47928">MRFINNKPLFHKSKFKIWNLLILISVPTVLLLLASGYQLLNYQQKITEYKKAETDISVTSTNVITADGYLEPKGEVILISPPFGMERARVEKLKVKRGEWVKAGDIIAVLDSNGSMVAALENAHSQEQIASAQLELIKAGAKKGEIAAQKAKVLENRAELNGQIATQKAEIGTLEAQLAGEQRTQNESIQRIKTELKKAQKDCDRYQSLYVNGAVSISQMESFCLLKDTNQTSLQEAEANLKRIIDSRKEEIKKAQENLNRTRTTVAQQLEQSQATLYATAEVRPVNVAIAAAQLKAAKALVKQSRVNLGLTFVRSPIDGQILEIHAKPGELATSGIVEVGDTKNMVALAEVYETDIEKVKLGQKVEIKSSALSESLHGTVNEIGFKVAKKENLNDDPVIAADARVVKVRILLDEKSSKKSLNLTNLKVDVLIKH</sequence>
<dbReference type="NCBIfam" id="TIGR02971">
    <property type="entry name" value="heterocyst_DevB"/>
    <property type="match status" value="1"/>
</dbReference>
<feature type="coiled-coil region" evidence="3">
    <location>
        <begin position="150"/>
        <end position="209"/>
    </location>
</feature>
<dbReference type="Gene3D" id="1.10.287.470">
    <property type="entry name" value="Helix hairpin bin"/>
    <property type="match status" value="1"/>
</dbReference>
<comment type="caution">
    <text evidence="4">The sequence shown here is derived from an EMBL/GenBank/DDBJ whole genome shotgun (WGS) entry which is preliminary data.</text>
</comment>
<dbReference type="Proteomes" id="UP001212123">
    <property type="component" value="Unassembled WGS sequence"/>
</dbReference>
<accession>A0ABT5A434</accession>
<dbReference type="InterPro" id="IPR050465">
    <property type="entry name" value="UPF0194_transport"/>
</dbReference>
<reference evidence="4 5" key="1">
    <citation type="submission" date="2023-01" db="EMBL/GenBank/DDBJ databases">
        <title>Genomes from the Australian National Cyanobacteria Reference Collection.</title>
        <authorList>
            <person name="Willis A."/>
            <person name="Lee E.M.F."/>
        </authorList>
    </citation>
    <scope>NUCLEOTIDE SEQUENCE [LARGE SCALE GENOMIC DNA]</scope>
    <source>
        <strain evidence="4 5">CS-537/01</strain>
    </source>
</reference>
<dbReference type="PANTHER" id="PTHR32347">
    <property type="entry name" value="EFFLUX SYSTEM COMPONENT YKNX-RELATED"/>
    <property type="match status" value="1"/>
</dbReference>
<feature type="coiled-coil region" evidence="3">
    <location>
        <begin position="234"/>
        <end position="272"/>
    </location>
</feature>
<keyword evidence="2 3" id="KW-0175">Coiled coil</keyword>
<name>A0ABT5A434_9CYAN</name>
<dbReference type="EMBL" id="JAQMTU010000049">
    <property type="protein sequence ID" value="MDB9486693.1"/>
    <property type="molecule type" value="Genomic_DNA"/>
</dbReference>
<gene>
    <name evidence="4" type="ORF">PN492_09050</name>
</gene>
<dbReference type="Gene3D" id="2.40.50.100">
    <property type="match status" value="1"/>
</dbReference>
<protein>
    <submittedName>
        <fullName evidence="4">HlyD family efflux transporter periplasmic adaptor subunit</fullName>
    </submittedName>
</protein>
<comment type="subcellular location">
    <subcellularLocation>
        <location evidence="1">Cell envelope</location>
    </subcellularLocation>
</comment>
<evidence type="ECO:0000256" key="2">
    <source>
        <dbReference type="ARBA" id="ARBA00023054"/>
    </source>
</evidence>
<organism evidence="4 5">
    <name type="scientific">Dolichospermum circinale CS-537/01</name>
    <dbReference type="NCBI Taxonomy" id="3021739"/>
    <lineage>
        <taxon>Bacteria</taxon>
        <taxon>Bacillati</taxon>
        <taxon>Cyanobacteriota</taxon>
        <taxon>Cyanophyceae</taxon>
        <taxon>Nostocales</taxon>
        <taxon>Aphanizomenonaceae</taxon>
        <taxon>Dolichospermum</taxon>
        <taxon>Dolichospermum circinale</taxon>
    </lineage>
</organism>
<evidence type="ECO:0000313" key="5">
    <source>
        <dbReference type="Proteomes" id="UP001212123"/>
    </source>
</evidence>
<dbReference type="Gene3D" id="2.40.30.170">
    <property type="match status" value="1"/>
</dbReference>
<dbReference type="PANTHER" id="PTHR32347:SF27">
    <property type="entry name" value="RND EFFLUX PUMP MEMBRANE FUSION PROTEIN BARREL-SANDWICH DOMAIN-CONTAINING PROTEIN"/>
    <property type="match status" value="1"/>
</dbReference>
<dbReference type="SUPFAM" id="SSF111369">
    <property type="entry name" value="HlyD-like secretion proteins"/>
    <property type="match status" value="1"/>
</dbReference>
<evidence type="ECO:0000256" key="1">
    <source>
        <dbReference type="ARBA" id="ARBA00004196"/>
    </source>
</evidence>
<dbReference type="InterPro" id="IPR014315">
    <property type="entry name" value="ABC_heterocyst_DevB"/>
</dbReference>